<sequence>MTARIPSPSNISAAEFRQLLGTYDSLIESTSSTKPAKPNQRSLQQLDAFRYEEAVTEFQSENPRRSMTHDDVKRLVDWKLRHGKFRPTLMKLVSSNDEAPVGNTIQQAMEQYWAERDVSEALKTITKLKGIGPATASLLLSVHDPEHVIFFSDEAFYWLCCEGKKAPIKYNMKEYTELSAAAESITKRLQAKATDVEKVAYVLMRQGAINATSTDEKDASLSETKPAESEPSRPPKAPGKRKVEPKQLRNDQIVRLGLDLACAHNACYMNNIPNEMPGLTSHSDVADAFTDFLSLPYPDPLPLPERFARLKRKLVAGNEAAIAESFYRLLRRLREEADHIAAVGSEIIPSIDYLDIHDPDRTATFSRELRERGVAIIRRVVPANVAAAWKEETVEYINQSPHHHLHHNHNHIATRGYPADDPQMFDLYWSPGQVRARADSRMLEAQRFVMRAAWHHAGSDDALVSTDHPVAYADRFRIRQPGDLSMGKGPHVDGGSVERWEPDGYGRGGVYDRIFAGSWESYDPWDSSARLAATSDLYNGAGACSMFRMFQGWLALSEIAPGEGTLLVCPMLQLTTAYVLLRPFFQPRFACGLGLGATGIGGSSSSSDSDDPDYFLHESNWALQARPFDSIVQGAVPGHIQELSEALHPHLRLGRTLTPVPRVGPGDWVVWHPDLVHAAEALHAGLADSTALYVPACPLTQTNALYLARQRRSFLLGLPAPDFFGTTTGAGSGGGGGSAGGLGLGLGGAIVVPGGGGSVVGGGGTGGGGESAHLGRPGVQDINDAGGEDGLRAMGLLAFDEGKAASRVERQVVRLANGILFPDRFDLGYKRAVKEDT</sequence>
<dbReference type="OMA" id="MGLLAWD"/>
<dbReference type="eggNOG" id="ENOG502QR55">
    <property type="taxonomic scope" value="Eukaryota"/>
</dbReference>
<evidence type="ECO:0000313" key="2">
    <source>
        <dbReference type="EMBL" id="EMR65437.1"/>
    </source>
</evidence>
<dbReference type="Gene3D" id="2.60.120.330">
    <property type="entry name" value="B-lactam Antibiotic, Isopenicillin N Synthase, Chain"/>
    <property type="match status" value="1"/>
</dbReference>
<dbReference type="EMBL" id="KB706864">
    <property type="protein sequence ID" value="EMR65437.1"/>
    <property type="molecule type" value="Genomic_DNA"/>
</dbReference>
<feature type="compositionally biased region" description="Basic and acidic residues" evidence="1">
    <location>
        <begin position="214"/>
        <end position="233"/>
    </location>
</feature>
<name>M7SMK2_EUTLA</name>
<dbReference type="Proteomes" id="UP000012174">
    <property type="component" value="Unassembled WGS sequence"/>
</dbReference>
<dbReference type="PANTHER" id="PTHR30613:SF1">
    <property type="entry name" value="DUF1479 DOMAIN PROTEIN (AFU_ORTHOLOGUE AFUA_5G09280)"/>
    <property type="match status" value="1"/>
</dbReference>
<protein>
    <submittedName>
        <fullName evidence="2">Putative duf1479 domain protein</fullName>
    </submittedName>
</protein>
<keyword evidence="3" id="KW-1185">Reference proteome</keyword>
<dbReference type="OrthoDB" id="8249012at2759"/>
<dbReference type="Pfam" id="PF07350">
    <property type="entry name" value="Gig2-like"/>
    <property type="match status" value="1"/>
</dbReference>
<reference evidence="3" key="1">
    <citation type="journal article" date="2013" name="Genome Announc.">
        <title>Draft genome sequence of the grapevine dieback fungus Eutypa lata UCR-EL1.</title>
        <authorList>
            <person name="Blanco-Ulate B."/>
            <person name="Rolshausen P.E."/>
            <person name="Cantu D."/>
        </authorList>
    </citation>
    <scope>NUCLEOTIDE SEQUENCE [LARGE SCALE GENOMIC DNA]</scope>
    <source>
        <strain evidence="3">UCR-EL1</strain>
    </source>
</reference>
<dbReference type="KEGG" id="ela:UCREL1_7580"/>
<proteinExistence type="predicted"/>
<dbReference type="InterPro" id="IPR027443">
    <property type="entry name" value="IPNS-like_sf"/>
</dbReference>
<evidence type="ECO:0000313" key="3">
    <source>
        <dbReference type="Proteomes" id="UP000012174"/>
    </source>
</evidence>
<dbReference type="PANTHER" id="PTHR30613">
    <property type="entry name" value="UNCHARACTERIZED PROTEIN YBIU-RELATED"/>
    <property type="match status" value="1"/>
</dbReference>
<feature type="region of interest" description="Disordered" evidence="1">
    <location>
        <begin position="213"/>
        <end position="248"/>
    </location>
</feature>
<dbReference type="STRING" id="1287681.M7SMK2"/>
<dbReference type="SUPFAM" id="SSF51197">
    <property type="entry name" value="Clavaminate synthase-like"/>
    <property type="match status" value="1"/>
</dbReference>
<evidence type="ECO:0000256" key="1">
    <source>
        <dbReference type="SAM" id="MobiDB-lite"/>
    </source>
</evidence>
<dbReference type="HOGENOM" id="CLU_011148_3_0_1"/>
<organism evidence="2 3">
    <name type="scientific">Eutypa lata (strain UCR-EL1)</name>
    <name type="common">Grapevine dieback disease fungus</name>
    <name type="synonym">Eutypa armeniacae</name>
    <dbReference type="NCBI Taxonomy" id="1287681"/>
    <lineage>
        <taxon>Eukaryota</taxon>
        <taxon>Fungi</taxon>
        <taxon>Dikarya</taxon>
        <taxon>Ascomycota</taxon>
        <taxon>Pezizomycotina</taxon>
        <taxon>Sordariomycetes</taxon>
        <taxon>Xylariomycetidae</taxon>
        <taxon>Xylariales</taxon>
        <taxon>Diatrypaceae</taxon>
        <taxon>Eutypa</taxon>
    </lineage>
</organism>
<dbReference type="AlphaFoldDB" id="M7SMK2"/>
<dbReference type="InterPro" id="IPR010856">
    <property type="entry name" value="Gig2-like"/>
</dbReference>
<gene>
    <name evidence="2" type="ORF">UCREL1_7580</name>
</gene>
<accession>M7SMK2</accession>